<name>A0A2G2YFW9_CAPAN</name>
<keyword evidence="2" id="KW-1185">Reference proteome</keyword>
<dbReference type="Gramene" id="PHT68627">
    <property type="protein sequence ID" value="PHT68627"/>
    <property type="gene ID" value="T459_28114"/>
</dbReference>
<gene>
    <name evidence="1" type="ORF">T459_28114</name>
</gene>
<dbReference type="AlphaFoldDB" id="A0A2G2YFW9"/>
<evidence type="ECO:0000313" key="2">
    <source>
        <dbReference type="Proteomes" id="UP000222542"/>
    </source>
</evidence>
<dbReference type="STRING" id="4072.A0A2G2YFW9"/>
<evidence type="ECO:0000313" key="1">
    <source>
        <dbReference type="EMBL" id="PHT68627.1"/>
    </source>
</evidence>
<dbReference type="EMBL" id="AYRZ02000011">
    <property type="protein sequence ID" value="PHT68627.1"/>
    <property type="molecule type" value="Genomic_DNA"/>
</dbReference>
<protein>
    <submittedName>
        <fullName evidence="1">Uncharacterized protein</fullName>
    </submittedName>
</protein>
<accession>A0A2G2YFW9</accession>
<sequence length="82" mass="9037">MSSYVHLVSYWKPETTLFAELDGTVSLREQNSLNTMKPPLWSFSSGPSICSSYQAPINYNNSSEVSSDIGSGYFIDCGRGDD</sequence>
<dbReference type="Proteomes" id="UP000222542">
    <property type="component" value="Unassembled WGS sequence"/>
</dbReference>
<organism evidence="1 2">
    <name type="scientific">Capsicum annuum</name>
    <name type="common">Capsicum pepper</name>
    <dbReference type="NCBI Taxonomy" id="4072"/>
    <lineage>
        <taxon>Eukaryota</taxon>
        <taxon>Viridiplantae</taxon>
        <taxon>Streptophyta</taxon>
        <taxon>Embryophyta</taxon>
        <taxon>Tracheophyta</taxon>
        <taxon>Spermatophyta</taxon>
        <taxon>Magnoliopsida</taxon>
        <taxon>eudicotyledons</taxon>
        <taxon>Gunneridae</taxon>
        <taxon>Pentapetalae</taxon>
        <taxon>asterids</taxon>
        <taxon>lamiids</taxon>
        <taxon>Solanales</taxon>
        <taxon>Solanaceae</taxon>
        <taxon>Solanoideae</taxon>
        <taxon>Capsiceae</taxon>
        <taxon>Capsicum</taxon>
    </lineage>
</organism>
<reference evidence="1 2" key="1">
    <citation type="journal article" date="2014" name="Nat. Genet.">
        <title>Genome sequence of the hot pepper provides insights into the evolution of pungency in Capsicum species.</title>
        <authorList>
            <person name="Kim S."/>
            <person name="Park M."/>
            <person name="Yeom S.I."/>
            <person name="Kim Y.M."/>
            <person name="Lee J.M."/>
            <person name="Lee H.A."/>
            <person name="Seo E."/>
            <person name="Choi J."/>
            <person name="Cheong K."/>
            <person name="Kim K.T."/>
            <person name="Jung K."/>
            <person name="Lee G.W."/>
            <person name="Oh S.K."/>
            <person name="Bae C."/>
            <person name="Kim S.B."/>
            <person name="Lee H.Y."/>
            <person name="Kim S.Y."/>
            <person name="Kim M.S."/>
            <person name="Kang B.C."/>
            <person name="Jo Y.D."/>
            <person name="Yang H.B."/>
            <person name="Jeong H.J."/>
            <person name="Kang W.H."/>
            <person name="Kwon J.K."/>
            <person name="Shin C."/>
            <person name="Lim J.Y."/>
            <person name="Park J.H."/>
            <person name="Huh J.H."/>
            <person name="Kim J.S."/>
            <person name="Kim B.D."/>
            <person name="Cohen O."/>
            <person name="Paran I."/>
            <person name="Suh M.C."/>
            <person name="Lee S.B."/>
            <person name="Kim Y.K."/>
            <person name="Shin Y."/>
            <person name="Noh S.J."/>
            <person name="Park J."/>
            <person name="Seo Y.S."/>
            <person name="Kwon S.Y."/>
            <person name="Kim H.A."/>
            <person name="Park J.M."/>
            <person name="Kim H.J."/>
            <person name="Choi S.B."/>
            <person name="Bosland P.W."/>
            <person name="Reeves G."/>
            <person name="Jo S.H."/>
            <person name="Lee B.W."/>
            <person name="Cho H.T."/>
            <person name="Choi H.S."/>
            <person name="Lee M.S."/>
            <person name="Yu Y."/>
            <person name="Do Choi Y."/>
            <person name="Park B.S."/>
            <person name="van Deynze A."/>
            <person name="Ashrafi H."/>
            <person name="Hill T."/>
            <person name="Kim W.T."/>
            <person name="Pai H.S."/>
            <person name="Ahn H.K."/>
            <person name="Yeam I."/>
            <person name="Giovannoni J.J."/>
            <person name="Rose J.K."/>
            <person name="Sorensen I."/>
            <person name="Lee S.J."/>
            <person name="Kim R.W."/>
            <person name="Choi I.Y."/>
            <person name="Choi B.S."/>
            <person name="Lim J.S."/>
            <person name="Lee Y.H."/>
            <person name="Choi D."/>
        </authorList>
    </citation>
    <scope>NUCLEOTIDE SEQUENCE [LARGE SCALE GENOMIC DNA]</scope>
    <source>
        <strain evidence="2">cv. CM334</strain>
    </source>
</reference>
<comment type="caution">
    <text evidence="1">The sequence shown here is derived from an EMBL/GenBank/DDBJ whole genome shotgun (WGS) entry which is preliminary data.</text>
</comment>
<proteinExistence type="predicted"/>
<reference evidence="1 2" key="2">
    <citation type="journal article" date="2017" name="Genome Biol.">
        <title>New reference genome sequences of hot pepper reveal the massive evolution of plant disease-resistance genes by retroduplication.</title>
        <authorList>
            <person name="Kim S."/>
            <person name="Park J."/>
            <person name="Yeom S.I."/>
            <person name="Kim Y.M."/>
            <person name="Seo E."/>
            <person name="Kim K.T."/>
            <person name="Kim M.S."/>
            <person name="Lee J.M."/>
            <person name="Cheong K."/>
            <person name="Shin H.S."/>
            <person name="Kim S.B."/>
            <person name="Han K."/>
            <person name="Lee J."/>
            <person name="Park M."/>
            <person name="Lee H.A."/>
            <person name="Lee H.Y."/>
            <person name="Lee Y."/>
            <person name="Oh S."/>
            <person name="Lee J.H."/>
            <person name="Choi E."/>
            <person name="Choi E."/>
            <person name="Lee S.E."/>
            <person name="Jeon J."/>
            <person name="Kim H."/>
            <person name="Choi G."/>
            <person name="Song H."/>
            <person name="Lee J."/>
            <person name="Lee S.C."/>
            <person name="Kwon J.K."/>
            <person name="Lee H.Y."/>
            <person name="Koo N."/>
            <person name="Hong Y."/>
            <person name="Kim R.W."/>
            <person name="Kang W.H."/>
            <person name="Huh J.H."/>
            <person name="Kang B.C."/>
            <person name="Yang T.J."/>
            <person name="Lee Y.H."/>
            <person name="Bennetzen J.L."/>
            <person name="Choi D."/>
        </authorList>
    </citation>
    <scope>NUCLEOTIDE SEQUENCE [LARGE SCALE GENOMIC DNA]</scope>
    <source>
        <strain evidence="2">cv. CM334</strain>
    </source>
</reference>